<dbReference type="PRINTS" id="PR01165">
    <property type="entry name" value="CYCOXIDASEI"/>
</dbReference>
<keyword evidence="4 7" id="KW-1133">Transmembrane helix</keyword>
<feature type="transmembrane region" description="Helical" evidence="7">
    <location>
        <begin position="349"/>
        <end position="371"/>
    </location>
</feature>
<keyword evidence="2 6" id="KW-0679">Respiratory chain</keyword>
<protein>
    <submittedName>
        <fullName evidence="9">Cbb3-type cytochrome c oxidase subunit I</fullName>
    </submittedName>
</protein>
<keyword evidence="5 7" id="KW-0472">Membrane</keyword>
<accession>A0ABV7L8D4</accession>
<gene>
    <name evidence="9" type="ORF">ACFOGJ_25470</name>
</gene>
<dbReference type="InterPro" id="IPR036927">
    <property type="entry name" value="Cyt_c_oxase-like_su1_sf"/>
</dbReference>
<keyword evidence="10" id="KW-1185">Reference proteome</keyword>
<evidence type="ECO:0000259" key="8">
    <source>
        <dbReference type="PROSITE" id="PS50855"/>
    </source>
</evidence>
<evidence type="ECO:0000256" key="1">
    <source>
        <dbReference type="ARBA" id="ARBA00004141"/>
    </source>
</evidence>
<name>A0ABV7L8D4_9PROT</name>
<feature type="transmembrane region" description="Helical" evidence="7">
    <location>
        <begin position="113"/>
        <end position="135"/>
    </location>
</feature>
<dbReference type="Gene3D" id="1.20.210.10">
    <property type="entry name" value="Cytochrome c oxidase-like, subunit I domain"/>
    <property type="match status" value="1"/>
</dbReference>
<keyword evidence="6" id="KW-0349">Heme</keyword>
<dbReference type="InterPro" id="IPR023616">
    <property type="entry name" value="Cyt_c_oxase-like_su1_dom"/>
</dbReference>
<comment type="caution">
    <text evidence="9">The sequence shown here is derived from an EMBL/GenBank/DDBJ whole genome shotgun (WGS) entry which is preliminary data.</text>
</comment>
<dbReference type="PANTHER" id="PTHR10422:SF18">
    <property type="entry name" value="CYTOCHROME C OXIDASE SUBUNIT 1"/>
    <property type="match status" value="1"/>
</dbReference>
<feature type="transmembrane region" description="Helical" evidence="7">
    <location>
        <begin position="246"/>
        <end position="270"/>
    </location>
</feature>
<evidence type="ECO:0000256" key="6">
    <source>
        <dbReference type="RuleBase" id="RU000370"/>
    </source>
</evidence>
<keyword evidence="6" id="KW-0813">Transport</keyword>
<dbReference type="Pfam" id="PF00115">
    <property type="entry name" value="COX1"/>
    <property type="match status" value="1"/>
</dbReference>
<evidence type="ECO:0000256" key="2">
    <source>
        <dbReference type="ARBA" id="ARBA00022660"/>
    </source>
</evidence>
<feature type="transmembrane region" description="Helical" evidence="7">
    <location>
        <begin position="460"/>
        <end position="484"/>
    </location>
</feature>
<feature type="transmembrane region" description="Helical" evidence="7">
    <location>
        <begin position="282"/>
        <end position="303"/>
    </location>
</feature>
<dbReference type="PROSITE" id="PS50855">
    <property type="entry name" value="COX1"/>
    <property type="match status" value="1"/>
</dbReference>
<evidence type="ECO:0000313" key="10">
    <source>
        <dbReference type="Proteomes" id="UP001595528"/>
    </source>
</evidence>
<feature type="transmembrane region" description="Helical" evidence="7">
    <location>
        <begin position="309"/>
        <end position="328"/>
    </location>
</feature>
<evidence type="ECO:0000256" key="7">
    <source>
        <dbReference type="SAM" id="Phobius"/>
    </source>
</evidence>
<dbReference type="PROSITE" id="PS00077">
    <property type="entry name" value="COX1_CUB"/>
    <property type="match status" value="1"/>
</dbReference>
<feature type="domain" description="Cytochrome oxidase subunit I profile" evidence="8">
    <location>
        <begin position="20"/>
        <end position="522"/>
    </location>
</feature>
<sequence>MSGADGTASYLTAGTSLRSWLLTRDHKRIALLYMVTLTFFFLLGGVSAGLVRLELVTPDGDLMSADGYNQAFTLHGIVMVWFFLVPLIPASLGNFLLPLMIGARDLAFPRLNLLSWYLNVGAGLLVVYALVAGGVDTGWTFYTPFSTVYSNSHVFLAAAAVFVAGFSTIATALNFVVTIHLLRAPGLTWFRLPLFVWALYATSLMMLLATPVLAMVLVLIVVERVLGVPVFDPAQGGDPLLFQHLFWFYSHPAVYIMILPAMGVVTELITCFARRRVFGYRFMVYALLGIAAVGFLVWGHHMFTSGQSAYASVVFSLLSFLVAVPSAIKVFNWTATFYRGTIRLTSGMLYGLGFVGLFTMGGLTGLFLAAIPVDIHVHDTAFIVAHFHYIMVGAVVTAFYGGLHFWWPKITGRLYPEGWARFAAILMFFGFNLTFFPQFILGYLGMPRRYHSYPADFQVWHVLSSAGSVVLAAAYLLPMAYLAWSLVRGRRAGANPWDATGLEWRTASPPPVHNFAETPIVDGPPYAYHPPTDGQGPT</sequence>
<reference evidence="10" key="1">
    <citation type="journal article" date="2019" name="Int. J. Syst. Evol. Microbiol.">
        <title>The Global Catalogue of Microorganisms (GCM) 10K type strain sequencing project: providing services to taxonomists for standard genome sequencing and annotation.</title>
        <authorList>
            <consortium name="The Broad Institute Genomics Platform"/>
            <consortium name="The Broad Institute Genome Sequencing Center for Infectious Disease"/>
            <person name="Wu L."/>
            <person name="Ma J."/>
        </authorList>
    </citation>
    <scope>NUCLEOTIDE SEQUENCE [LARGE SCALE GENOMIC DNA]</scope>
    <source>
        <strain evidence="10">KCTC 42964</strain>
    </source>
</reference>
<feature type="transmembrane region" description="Helical" evidence="7">
    <location>
        <begin position="155"/>
        <end position="182"/>
    </location>
</feature>
<dbReference type="PANTHER" id="PTHR10422">
    <property type="entry name" value="CYTOCHROME C OXIDASE SUBUNIT 1"/>
    <property type="match status" value="1"/>
</dbReference>
<dbReference type="EMBL" id="JBHRTR010000048">
    <property type="protein sequence ID" value="MFC3230623.1"/>
    <property type="molecule type" value="Genomic_DNA"/>
</dbReference>
<evidence type="ECO:0000256" key="5">
    <source>
        <dbReference type="ARBA" id="ARBA00023136"/>
    </source>
</evidence>
<evidence type="ECO:0000256" key="3">
    <source>
        <dbReference type="ARBA" id="ARBA00022692"/>
    </source>
</evidence>
<feature type="transmembrane region" description="Helical" evidence="7">
    <location>
        <begin position="419"/>
        <end position="440"/>
    </location>
</feature>
<dbReference type="SUPFAM" id="SSF81442">
    <property type="entry name" value="Cytochrome c oxidase subunit I-like"/>
    <property type="match status" value="1"/>
</dbReference>
<feature type="transmembrane region" description="Helical" evidence="7">
    <location>
        <begin position="30"/>
        <end position="51"/>
    </location>
</feature>
<proteinExistence type="inferred from homology"/>
<dbReference type="InterPro" id="IPR000883">
    <property type="entry name" value="Cyt_C_Oxase_1"/>
</dbReference>
<comment type="similarity">
    <text evidence="6">Belongs to the heme-copper respiratory oxidase family.</text>
</comment>
<feature type="transmembrane region" description="Helical" evidence="7">
    <location>
        <begin position="71"/>
        <end position="101"/>
    </location>
</feature>
<keyword evidence="6" id="KW-0408">Iron</keyword>
<keyword evidence="3 6" id="KW-0812">Transmembrane</keyword>
<evidence type="ECO:0000256" key="4">
    <source>
        <dbReference type="ARBA" id="ARBA00022989"/>
    </source>
</evidence>
<keyword evidence="6" id="KW-0479">Metal-binding</keyword>
<keyword evidence="6" id="KW-0249">Electron transport</keyword>
<feature type="transmembrane region" description="Helical" evidence="7">
    <location>
        <begin position="383"/>
        <end position="407"/>
    </location>
</feature>
<evidence type="ECO:0000313" key="9">
    <source>
        <dbReference type="EMBL" id="MFC3230623.1"/>
    </source>
</evidence>
<dbReference type="InterPro" id="IPR023615">
    <property type="entry name" value="Cyt_c_Oxase_su1_BS"/>
</dbReference>
<dbReference type="RefSeq" id="WP_379905962.1">
    <property type="nucleotide sequence ID" value="NZ_JBHRTR010000048.1"/>
</dbReference>
<feature type="transmembrane region" description="Helical" evidence="7">
    <location>
        <begin position="194"/>
        <end position="222"/>
    </location>
</feature>
<dbReference type="Proteomes" id="UP001595528">
    <property type="component" value="Unassembled WGS sequence"/>
</dbReference>
<comment type="subcellular location">
    <subcellularLocation>
        <location evidence="1">Membrane</location>
        <topology evidence="1">Multi-pass membrane protein</topology>
    </subcellularLocation>
</comment>
<organism evidence="9 10">
    <name type="scientific">Marinibaculum pumilum</name>
    <dbReference type="NCBI Taxonomy" id="1766165"/>
    <lineage>
        <taxon>Bacteria</taxon>
        <taxon>Pseudomonadati</taxon>
        <taxon>Pseudomonadota</taxon>
        <taxon>Alphaproteobacteria</taxon>
        <taxon>Rhodospirillales</taxon>
        <taxon>Rhodospirillaceae</taxon>
        <taxon>Marinibaculum</taxon>
    </lineage>
</organism>